<keyword evidence="1 2" id="KW-0238">DNA-binding</keyword>
<organism evidence="5 6">
    <name type="scientific">Pacificispira spongiicola</name>
    <dbReference type="NCBI Taxonomy" id="2729598"/>
    <lineage>
        <taxon>Bacteria</taxon>
        <taxon>Pseudomonadati</taxon>
        <taxon>Pseudomonadota</taxon>
        <taxon>Alphaproteobacteria</taxon>
        <taxon>Rhodospirillales</taxon>
        <taxon>Rhodospirillaceae</taxon>
        <taxon>Pacificispira</taxon>
    </lineage>
</organism>
<dbReference type="InterPro" id="IPR009057">
    <property type="entry name" value="Homeodomain-like_sf"/>
</dbReference>
<dbReference type="Pfam" id="PF00440">
    <property type="entry name" value="TetR_N"/>
    <property type="match status" value="1"/>
</dbReference>
<name>A0A7Y0HD46_9PROT</name>
<dbReference type="Gene3D" id="1.10.357.10">
    <property type="entry name" value="Tetracycline Repressor, domain 2"/>
    <property type="match status" value="1"/>
</dbReference>
<dbReference type="EMBL" id="JABBNT010000001">
    <property type="protein sequence ID" value="NMM43416.1"/>
    <property type="molecule type" value="Genomic_DNA"/>
</dbReference>
<proteinExistence type="predicted"/>
<keyword evidence="6" id="KW-1185">Reference proteome</keyword>
<dbReference type="Pfam" id="PF17939">
    <property type="entry name" value="TetR_C_30"/>
    <property type="match status" value="1"/>
</dbReference>
<evidence type="ECO:0000256" key="3">
    <source>
        <dbReference type="SAM" id="MobiDB-lite"/>
    </source>
</evidence>
<reference evidence="5 6" key="1">
    <citation type="submission" date="2020-04" db="EMBL/GenBank/DDBJ databases">
        <title>Rhodospirillaceae bacterium KN72 isolated from deep sea.</title>
        <authorList>
            <person name="Zhang D.-C."/>
        </authorList>
    </citation>
    <scope>NUCLEOTIDE SEQUENCE [LARGE SCALE GENOMIC DNA]</scope>
    <source>
        <strain evidence="5 6">KN72</strain>
    </source>
</reference>
<dbReference type="InterPro" id="IPR041586">
    <property type="entry name" value="PsrA_TetR_C"/>
</dbReference>
<dbReference type="AlphaFoldDB" id="A0A7Y0HD46"/>
<protein>
    <submittedName>
        <fullName evidence="5">TetR/AcrR family transcriptional regulator</fullName>
    </submittedName>
</protein>
<dbReference type="InterPro" id="IPR050109">
    <property type="entry name" value="HTH-type_TetR-like_transc_reg"/>
</dbReference>
<dbReference type="Proteomes" id="UP000539372">
    <property type="component" value="Unassembled WGS sequence"/>
</dbReference>
<evidence type="ECO:0000259" key="4">
    <source>
        <dbReference type="PROSITE" id="PS50977"/>
    </source>
</evidence>
<gene>
    <name evidence="5" type="ORF">HH303_02920</name>
</gene>
<feature type="domain" description="HTH tetR-type" evidence="4">
    <location>
        <begin position="21"/>
        <end position="81"/>
    </location>
</feature>
<evidence type="ECO:0000313" key="5">
    <source>
        <dbReference type="EMBL" id="NMM43416.1"/>
    </source>
</evidence>
<dbReference type="SUPFAM" id="SSF46689">
    <property type="entry name" value="Homeodomain-like"/>
    <property type="match status" value="1"/>
</dbReference>
<evidence type="ECO:0000256" key="1">
    <source>
        <dbReference type="ARBA" id="ARBA00023125"/>
    </source>
</evidence>
<feature type="region of interest" description="Disordered" evidence="3">
    <location>
        <begin position="1"/>
        <end position="20"/>
    </location>
</feature>
<feature type="DNA-binding region" description="H-T-H motif" evidence="2">
    <location>
        <begin position="44"/>
        <end position="63"/>
    </location>
</feature>
<comment type="caution">
    <text evidence="5">The sequence shown here is derived from an EMBL/GenBank/DDBJ whole genome shotgun (WGS) entry which is preliminary data.</text>
</comment>
<dbReference type="PANTHER" id="PTHR30055:SF235">
    <property type="entry name" value="TRANSCRIPTIONAL REGULATORY PROTEIN"/>
    <property type="match status" value="1"/>
</dbReference>
<dbReference type="SUPFAM" id="SSF48498">
    <property type="entry name" value="Tetracyclin repressor-like, C-terminal domain"/>
    <property type="match status" value="1"/>
</dbReference>
<evidence type="ECO:0000313" key="6">
    <source>
        <dbReference type="Proteomes" id="UP000539372"/>
    </source>
</evidence>
<dbReference type="PRINTS" id="PR00455">
    <property type="entry name" value="HTHTETR"/>
</dbReference>
<dbReference type="GO" id="GO:0000976">
    <property type="term" value="F:transcription cis-regulatory region binding"/>
    <property type="evidence" value="ECO:0007669"/>
    <property type="project" value="TreeGrafter"/>
</dbReference>
<evidence type="ECO:0000256" key="2">
    <source>
        <dbReference type="PROSITE-ProRule" id="PRU00335"/>
    </source>
</evidence>
<accession>A0A7Y0HD46</accession>
<dbReference type="InterPro" id="IPR001647">
    <property type="entry name" value="HTH_TetR"/>
</dbReference>
<dbReference type="RefSeq" id="WP_169623694.1">
    <property type="nucleotide sequence ID" value="NZ_JABBNT010000001.1"/>
</dbReference>
<dbReference type="PANTHER" id="PTHR30055">
    <property type="entry name" value="HTH-TYPE TRANSCRIPTIONAL REGULATOR RUTR"/>
    <property type="match status" value="1"/>
</dbReference>
<dbReference type="PROSITE" id="PS50977">
    <property type="entry name" value="HTH_TETR_2"/>
    <property type="match status" value="1"/>
</dbReference>
<sequence>MSGATQDGRRKPGRPNVAEETDLRDVILDQAELAFAESGFSGTRTRDVAERAKVNHGLIRYYFGSKDALFEAVFRRRGGVVSSRRLTLLESLLAENTAPSVEDILHAYLKPQWDMKHSGPAGAAFIRLQAHIHAETAERALKLRSEVYDASLKRYIQTLSSVLPEIPTQVVALRMAFFIGSYLFMLNDLGRLGDLTDGETTHLEPDAMLHHLVRFFAAGMRAPVA</sequence>
<dbReference type="GO" id="GO:0003700">
    <property type="term" value="F:DNA-binding transcription factor activity"/>
    <property type="evidence" value="ECO:0007669"/>
    <property type="project" value="TreeGrafter"/>
</dbReference>
<dbReference type="InterPro" id="IPR036271">
    <property type="entry name" value="Tet_transcr_reg_TetR-rel_C_sf"/>
</dbReference>